<reference evidence="2 3" key="1">
    <citation type="submission" date="2018-07" db="EMBL/GenBank/DDBJ databases">
        <title>Complete genome sequence of a Pseudomonas plecoglossicida strain pathogenic to the marine fish, Larimichthys crocea.</title>
        <authorList>
            <person name="Tao Z."/>
        </authorList>
    </citation>
    <scope>NUCLEOTIDE SEQUENCE [LARGE SCALE GENOMIC DNA]</scope>
    <source>
        <strain evidence="2 3">XSDHY-P</strain>
    </source>
</reference>
<gene>
    <name evidence="2" type="ORF">DVB73_10600</name>
</gene>
<accession>A0AAD0R167</accession>
<keyword evidence="1" id="KW-0175">Coiled coil</keyword>
<feature type="coiled-coil region" evidence="1">
    <location>
        <begin position="225"/>
        <end position="259"/>
    </location>
</feature>
<evidence type="ECO:0000313" key="2">
    <source>
        <dbReference type="EMBL" id="AXM96196.1"/>
    </source>
</evidence>
<protein>
    <submittedName>
        <fullName evidence="2">Uncharacterized protein</fullName>
    </submittedName>
</protein>
<organism evidence="2 3">
    <name type="scientific">Pseudomonas plecoglossicida</name>
    <dbReference type="NCBI Taxonomy" id="70775"/>
    <lineage>
        <taxon>Bacteria</taxon>
        <taxon>Pseudomonadati</taxon>
        <taxon>Pseudomonadota</taxon>
        <taxon>Gammaproteobacteria</taxon>
        <taxon>Pseudomonadales</taxon>
        <taxon>Pseudomonadaceae</taxon>
        <taxon>Pseudomonas</taxon>
    </lineage>
</organism>
<name>A0AAD0R167_PSEDL</name>
<evidence type="ECO:0000256" key="1">
    <source>
        <dbReference type="SAM" id="Coils"/>
    </source>
</evidence>
<sequence length="329" mass="35987">MNDNVSYLSGGKLPDVQAMNMAVSAFLGVFQKQQFAFQPTLHDLIKRHASLLDENQNNVRLGLKALLAQLSDEPLQLVLEGLEKGDDADLLSLAQELRDDVLTPLASVINCLKADCDGFSSLPTIDGSTERSRLEKNGTALQEEIGRLSKLVEDEQKKRATLSDAIEALEAKEVKLDLSGLVPTSEQLSALAVPGAEAKLALDAATKAMKDLEKMMGSLLEGMQYSELQERRREVIKRVADLEREVSDKSRQIKEIERQQTMLDVIPELLAYAAGWVSTVRAIIGSLEGQCARLKGASIADVQDVNKLNALFAEILNYNKSLLGLISKA</sequence>
<dbReference type="InterPro" id="IPR047760">
    <property type="entry name" value="XaxB-like"/>
</dbReference>
<dbReference type="EMBL" id="CP031146">
    <property type="protein sequence ID" value="AXM96196.1"/>
    <property type="molecule type" value="Genomic_DNA"/>
</dbReference>
<dbReference type="AlphaFoldDB" id="A0AAD0R167"/>
<dbReference type="RefSeq" id="WP_016395651.1">
    <property type="nucleotide sequence ID" value="NZ_BSOM01000048.1"/>
</dbReference>
<evidence type="ECO:0000313" key="3">
    <source>
        <dbReference type="Proteomes" id="UP000256503"/>
    </source>
</evidence>
<dbReference type="Proteomes" id="UP000256503">
    <property type="component" value="Chromosome"/>
</dbReference>
<proteinExistence type="predicted"/>
<dbReference type="GeneID" id="49613867"/>
<dbReference type="NCBIfam" id="NF033927">
    <property type="entry name" value="alph_xenorhab_B"/>
    <property type="match status" value="1"/>
</dbReference>